<reference evidence="3" key="1">
    <citation type="journal article" date="2019" name="Int. J. Syst. Evol. Microbiol.">
        <title>The Global Catalogue of Microorganisms (GCM) 10K type strain sequencing project: providing services to taxonomists for standard genome sequencing and annotation.</title>
        <authorList>
            <consortium name="The Broad Institute Genomics Platform"/>
            <consortium name="The Broad Institute Genome Sequencing Center for Infectious Disease"/>
            <person name="Wu L."/>
            <person name="Ma J."/>
        </authorList>
    </citation>
    <scope>NUCLEOTIDE SEQUENCE [LARGE SCALE GENOMIC DNA]</scope>
    <source>
        <strain evidence="3">JCM 18014</strain>
    </source>
</reference>
<organism evidence="2 3">
    <name type="scientific">Erythrobacter westpacificensis</name>
    <dbReference type="NCBI Taxonomy" id="1055231"/>
    <lineage>
        <taxon>Bacteria</taxon>
        <taxon>Pseudomonadati</taxon>
        <taxon>Pseudomonadota</taxon>
        <taxon>Alphaproteobacteria</taxon>
        <taxon>Sphingomonadales</taxon>
        <taxon>Erythrobacteraceae</taxon>
        <taxon>Erythrobacter/Porphyrobacter group</taxon>
        <taxon>Erythrobacter</taxon>
    </lineage>
</organism>
<comment type="caution">
    <text evidence="2">The sequence shown here is derived from an EMBL/GenBank/DDBJ whole genome shotgun (WGS) entry which is preliminary data.</text>
</comment>
<gene>
    <name evidence="2" type="ORF">GCM10023208_00230</name>
</gene>
<proteinExistence type="predicted"/>
<evidence type="ECO:0000313" key="2">
    <source>
        <dbReference type="EMBL" id="GAA5045595.1"/>
    </source>
</evidence>
<sequence length="237" mass="27230">MSEDAPYRGNGPTGGMKGKVEESEDLKAIRRDREIHRLVQESWQDLYPAGDSFRRDFEAVAIAAQDWDAATSLERFRALRILVKRFGRLDTLTLTLLAATKSMQDWTLSVRRRKRSEKSDGGKRDREFEREFLAQKIGREVYQRMAAGQSKSEAIEAVKYDYRTGAPYPQIGSFPVFYRPKLNLPDMDGIEKLLAIFRRNARMRGYVDPSAPYSLGVLREPDLRLSDIPTRGRPPKK</sequence>
<keyword evidence="3" id="KW-1185">Reference proteome</keyword>
<dbReference type="EMBL" id="BAABHV010000001">
    <property type="protein sequence ID" value="GAA5045595.1"/>
    <property type="molecule type" value="Genomic_DNA"/>
</dbReference>
<feature type="region of interest" description="Disordered" evidence="1">
    <location>
        <begin position="1"/>
        <end position="23"/>
    </location>
</feature>
<dbReference type="Proteomes" id="UP001500518">
    <property type="component" value="Unassembled WGS sequence"/>
</dbReference>
<name>A0ABP9JVB8_9SPHN</name>
<evidence type="ECO:0000313" key="3">
    <source>
        <dbReference type="Proteomes" id="UP001500518"/>
    </source>
</evidence>
<evidence type="ECO:0000256" key="1">
    <source>
        <dbReference type="SAM" id="MobiDB-lite"/>
    </source>
</evidence>
<protein>
    <submittedName>
        <fullName evidence="2">Uncharacterized protein</fullName>
    </submittedName>
</protein>
<accession>A0ABP9JVB8</accession>